<evidence type="ECO:0000313" key="1">
    <source>
        <dbReference type="EnsemblMetazoa" id="CapteP147070"/>
    </source>
</evidence>
<dbReference type="OrthoDB" id="6124925at2759"/>
<dbReference type="InterPro" id="IPR028236">
    <property type="entry name" value="CPLANE1"/>
</dbReference>
<organism evidence="1 2">
    <name type="scientific">Capitella teleta</name>
    <name type="common">Polychaete worm</name>
    <dbReference type="NCBI Taxonomy" id="283909"/>
    <lineage>
        <taxon>Eukaryota</taxon>
        <taxon>Metazoa</taxon>
        <taxon>Spiralia</taxon>
        <taxon>Lophotrochozoa</taxon>
        <taxon>Annelida</taxon>
        <taxon>Polychaeta</taxon>
        <taxon>Sedentaria</taxon>
        <taxon>Scolecida</taxon>
        <taxon>Capitellidae</taxon>
        <taxon>Capitella</taxon>
    </lineage>
</organism>
<protein>
    <submittedName>
        <fullName evidence="1">Uncharacterized protein</fullName>
    </submittedName>
</protein>
<dbReference type="PANTHER" id="PTHR14492">
    <property type="entry name" value="JBTS17"/>
    <property type="match status" value="1"/>
</dbReference>
<dbReference type="HOGENOM" id="CLU_1779205_0_0_1"/>
<reference evidence="1" key="3">
    <citation type="submission" date="2015-06" db="UniProtKB">
        <authorList>
            <consortium name="EnsemblMetazoa"/>
        </authorList>
    </citation>
    <scope>IDENTIFICATION</scope>
</reference>
<proteinExistence type="predicted"/>
<keyword evidence="2" id="KW-1185">Reference proteome</keyword>
<accession>X1Z4S1</accession>
<dbReference type="Proteomes" id="UP000014760">
    <property type="component" value="Unassembled WGS sequence"/>
</dbReference>
<reference evidence="2" key="2">
    <citation type="journal article" date="2013" name="Nature">
        <title>Insights into bilaterian evolution from three spiralian genomes.</title>
        <authorList>
            <person name="Simakov O."/>
            <person name="Marletaz F."/>
            <person name="Cho S.J."/>
            <person name="Edsinger-Gonzales E."/>
            <person name="Havlak P."/>
            <person name="Hellsten U."/>
            <person name="Kuo D.H."/>
            <person name="Larsson T."/>
            <person name="Lv J."/>
            <person name="Arendt D."/>
            <person name="Savage R."/>
            <person name="Osoegawa K."/>
            <person name="de Jong P."/>
            <person name="Grimwood J."/>
            <person name="Chapman J.A."/>
            <person name="Shapiro H."/>
            <person name="Aerts A."/>
            <person name="Otillar R.P."/>
            <person name="Terry A.Y."/>
            <person name="Boore J.L."/>
            <person name="Grigoriev I.V."/>
            <person name="Lindberg D.R."/>
            <person name="Seaver E.C."/>
            <person name="Weisblat D.A."/>
            <person name="Putnam N.H."/>
            <person name="Rokhsar D.S."/>
        </authorList>
    </citation>
    <scope>NUCLEOTIDE SEQUENCE</scope>
    <source>
        <strain evidence="2">I ESC-2004</strain>
    </source>
</reference>
<evidence type="ECO:0000313" key="2">
    <source>
        <dbReference type="Proteomes" id="UP000014760"/>
    </source>
</evidence>
<dbReference type="PANTHER" id="PTHR14492:SF4">
    <property type="entry name" value="CILIOGENESIS AND PLANAR POLARITY EFFECTOR 1"/>
    <property type="match status" value="1"/>
</dbReference>
<dbReference type="EMBL" id="AMQN01007263">
    <property type="status" value="NOT_ANNOTATED_CDS"/>
    <property type="molecule type" value="Genomic_DNA"/>
</dbReference>
<sequence length="146" mass="16401">MVVTLARIMGAYFSNGEPFVYPPHEPFRVPPLNTVCKTEHRTVPLYRDAISAAVRQSQLGQVWTPERSLCYLLLGGALVEGVWLLNALGDWKAAFIVSSACVYHRKNLAPELYERKKKLILPEDLLPVSILKQQLAPIVTQKSTGW</sequence>
<reference evidence="2" key="1">
    <citation type="submission" date="2012-12" db="EMBL/GenBank/DDBJ databases">
        <authorList>
            <person name="Hellsten U."/>
            <person name="Grimwood J."/>
            <person name="Chapman J.A."/>
            <person name="Shapiro H."/>
            <person name="Aerts A."/>
            <person name="Otillar R.P."/>
            <person name="Terry A.Y."/>
            <person name="Boore J.L."/>
            <person name="Simakov O."/>
            <person name="Marletaz F."/>
            <person name="Cho S.-J."/>
            <person name="Edsinger-Gonzales E."/>
            <person name="Havlak P."/>
            <person name="Kuo D.-H."/>
            <person name="Larsson T."/>
            <person name="Lv J."/>
            <person name="Arendt D."/>
            <person name="Savage R."/>
            <person name="Osoegawa K."/>
            <person name="de Jong P."/>
            <person name="Lindberg D.R."/>
            <person name="Seaver E.C."/>
            <person name="Weisblat D.A."/>
            <person name="Putnam N.H."/>
            <person name="Grigoriev I.V."/>
            <person name="Rokhsar D.S."/>
        </authorList>
    </citation>
    <scope>NUCLEOTIDE SEQUENCE</scope>
    <source>
        <strain evidence="2">I ESC-2004</strain>
    </source>
</reference>
<dbReference type="EnsemblMetazoa" id="CapteT147070">
    <property type="protein sequence ID" value="CapteP147070"/>
    <property type="gene ID" value="CapteG147070"/>
</dbReference>
<name>X1Z4S1_CAPTE</name>